<dbReference type="PANTHER" id="PTHR42100:SF1">
    <property type="entry name" value="OXIDOREDUCTASE 178 KDA SUBUNIT, PUTATIVE (AFU_ORTHOLOGUE AFUA_8G04320)-RELATED"/>
    <property type="match status" value="1"/>
</dbReference>
<dbReference type="OrthoDB" id="2120038at2759"/>
<protein>
    <recommendedName>
        <fullName evidence="3">NADH-ubiquinone oxidoreductase 17.8 kDa subunit</fullName>
    </recommendedName>
</protein>
<name>A0A8E5HM39_USTVR</name>
<reference evidence="1" key="1">
    <citation type="submission" date="2020-03" db="EMBL/GenBank/DDBJ databases">
        <title>A mixture of massive structural variations and highly conserved coding sequences in Ustilaginoidea virens genome.</title>
        <authorList>
            <person name="Zhang K."/>
            <person name="Zhao Z."/>
            <person name="Zhang Z."/>
            <person name="Li Y."/>
            <person name="Hsiang T."/>
            <person name="Sun W."/>
        </authorList>
    </citation>
    <scope>NUCLEOTIDE SEQUENCE</scope>
    <source>
        <strain evidence="1">UV-8b</strain>
    </source>
</reference>
<dbReference type="GO" id="GO:0005739">
    <property type="term" value="C:mitochondrion"/>
    <property type="evidence" value="ECO:0007669"/>
    <property type="project" value="InterPro"/>
</dbReference>
<dbReference type="PANTHER" id="PTHR42100">
    <property type="entry name" value="OXIDOREDUCTASE 178 KDA SUBUNIT, PUTATIVE (AFU_ORTHOLOGUE AFUA_8G04320)-RELATED"/>
    <property type="match status" value="1"/>
</dbReference>
<dbReference type="RefSeq" id="XP_042995505.1">
    <property type="nucleotide sequence ID" value="XM_043139571.1"/>
</dbReference>
<proteinExistence type="predicted"/>
<sequence length="166" mass="18955">MFAARQRAGVVARRLPRAARGYASEAHGHHHKAAEVNESFGKGSLASVAVFFGGVLFYQFLPNKGEDSAITNLFSKYMSRKEDWEETNALHTRAMEQAGFDRNLFENASHTHRFVDLAYPEVFQSHAPRNIQAGHLVNLDHVVEHYRQQHLQDEERKAKKLAERKD</sequence>
<evidence type="ECO:0000313" key="1">
    <source>
        <dbReference type="EMBL" id="QUC17832.1"/>
    </source>
</evidence>
<keyword evidence="2" id="KW-1185">Reference proteome</keyword>
<dbReference type="KEGG" id="uvi:66062851"/>
<dbReference type="EMBL" id="CP072754">
    <property type="protein sequence ID" value="QUC17832.1"/>
    <property type="molecule type" value="Genomic_DNA"/>
</dbReference>
<organism evidence="1 2">
    <name type="scientific">Ustilaginoidea virens</name>
    <name type="common">Rice false smut fungus</name>
    <name type="synonym">Villosiclava virens</name>
    <dbReference type="NCBI Taxonomy" id="1159556"/>
    <lineage>
        <taxon>Eukaryota</taxon>
        <taxon>Fungi</taxon>
        <taxon>Dikarya</taxon>
        <taxon>Ascomycota</taxon>
        <taxon>Pezizomycotina</taxon>
        <taxon>Sordariomycetes</taxon>
        <taxon>Hypocreomycetidae</taxon>
        <taxon>Hypocreales</taxon>
        <taxon>Clavicipitaceae</taxon>
        <taxon>Ustilaginoidea</taxon>
    </lineage>
</organism>
<evidence type="ECO:0008006" key="3">
    <source>
        <dbReference type="Google" id="ProtNLM"/>
    </source>
</evidence>
<dbReference type="AlphaFoldDB" id="A0A8E5HM39"/>
<dbReference type="InterPro" id="IPR034444">
    <property type="entry name" value="Nuo17.8"/>
</dbReference>
<dbReference type="GeneID" id="66062851"/>
<accession>A0A8E5HM39</accession>
<gene>
    <name evidence="1" type="ORF">UV8b_02073</name>
</gene>
<dbReference type="Proteomes" id="UP000027002">
    <property type="component" value="Chromosome 2"/>
</dbReference>
<evidence type="ECO:0000313" key="2">
    <source>
        <dbReference type="Proteomes" id="UP000027002"/>
    </source>
</evidence>